<feature type="chain" id="PRO_5017037984" evidence="2">
    <location>
        <begin position="20"/>
        <end position="677"/>
    </location>
</feature>
<evidence type="ECO:0000313" key="6">
    <source>
        <dbReference type="Proteomes" id="UP000199426"/>
    </source>
</evidence>
<dbReference type="AlphaFoldDB" id="A0A2X2VPZ0"/>
<organism evidence="5 7">
    <name type="scientific">Chryseobacterium jejuense</name>
    <dbReference type="NCBI Taxonomy" id="445960"/>
    <lineage>
        <taxon>Bacteria</taxon>
        <taxon>Pseudomonadati</taxon>
        <taxon>Bacteroidota</taxon>
        <taxon>Flavobacteriia</taxon>
        <taxon>Flavobacteriales</taxon>
        <taxon>Weeksellaceae</taxon>
        <taxon>Chryseobacterium group</taxon>
        <taxon>Chryseobacterium</taxon>
    </lineage>
</organism>
<dbReference type="OrthoDB" id="108903at2"/>
<dbReference type="PANTHER" id="PTHR42776">
    <property type="entry name" value="SERINE PEPTIDASE S9 FAMILY MEMBER"/>
    <property type="match status" value="1"/>
</dbReference>
<proteinExistence type="predicted"/>
<protein>
    <submittedName>
        <fullName evidence="4">Dipeptidyl aminopeptidase/acylaminoacyl peptidase</fullName>
    </submittedName>
    <submittedName>
        <fullName evidence="5">Prolyl endopeptidase</fullName>
        <ecNumber evidence="5">3.4.21.26</ecNumber>
    </submittedName>
</protein>
<feature type="domain" description="Peptidase S9 prolyl oligopeptidase catalytic" evidence="3">
    <location>
        <begin position="423"/>
        <end position="638"/>
    </location>
</feature>
<evidence type="ECO:0000313" key="4">
    <source>
        <dbReference type="EMBL" id="SDI93530.1"/>
    </source>
</evidence>
<evidence type="ECO:0000259" key="3">
    <source>
        <dbReference type="Pfam" id="PF00326"/>
    </source>
</evidence>
<dbReference type="InterPro" id="IPR001375">
    <property type="entry name" value="Peptidase_S9_cat"/>
</dbReference>
<keyword evidence="4" id="KW-0031">Aminopeptidase</keyword>
<evidence type="ECO:0000256" key="2">
    <source>
        <dbReference type="SAM" id="SignalP"/>
    </source>
</evidence>
<dbReference type="RefSeq" id="WP_089736513.1">
    <property type="nucleotide sequence ID" value="NZ_FNEG01000003.1"/>
</dbReference>
<keyword evidence="2" id="KW-0732">Signal</keyword>
<dbReference type="Pfam" id="PF00326">
    <property type="entry name" value="Peptidase_S9"/>
    <property type="match status" value="1"/>
</dbReference>
<dbReference type="InterPro" id="IPR029058">
    <property type="entry name" value="AB_hydrolase_fold"/>
</dbReference>
<evidence type="ECO:0000313" key="5">
    <source>
        <dbReference type="EMBL" id="SQB27273.1"/>
    </source>
</evidence>
<dbReference type="InterPro" id="IPR011042">
    <property type="entry name" value="6-blade_b-propeller_TolB-like"/>
</dbReference>
<dbReference type="Gene3D" id="2.120.10.30">
    <property type="entry name" value="TolB, C-terminal domain"/>
    <property type="match status" value="1"/>
</dbReference>
<dbReference type="STRING" id="445960.SAMN05421542_2303"/>
<feature type="signal peptide" evidence="2">
    <location>
        <begin position="1"/>
        <end position="19"/>
    </location>
</feature>
<accession>A0A2X2VPZ0</accession>
<reference evidence="5 7" key="2">
    <citation type="submission" date="2018-06" db="EMBL/GenBank/DDBJ databases">
        <authorList>
            <consortium name="Pathogen Informatics"/>
            <person name="Doyle S."/>
        </authorList>
    </citation>
    <scope>NUCLEOTIDE SEQUENCE [LARGE SCALE GENOMIC DNA]</scope>
    <source>
        <strain evidence="5 7">NCTC13492</strain>
    </source>
</reference>
<dbReference type="SUPFAM" id="SSF53474">
    <property type="entry name" value="alpha/beta-Hydrolases"/>
    <property type="match status" value="1"/>
</dbReference>
<dbReference type="EC" id="3.4.21.26" evidence="5"/>
<keyword evidence="4" id="KW-0645">Protease</keyword>
<dbReference type="GO" id="GO:0004177">
    <property type="term" value="F:aminopeptidase activity"/>
    <property type="evidence" value="ECO:0007669"/>
    <property type="project" value="UniProtKB-KW"/>
</dbReference>
<dbReference type="Proteomes" id="UP000251670">
    <property type="component" value="Unassembled WGS sequence"/>
</dbReference>
<keyword evidence="1 5" id="KW-0378">Hydrolase</keyword>
<dbReference type="EMBL" id="UAWB01000002">
    <property type="protein sequence ID" value="SQB27273.1"/>
    <property type="molecule type" value="Genomic_DNA"/>
</dbReference>
<sequence length="677" mass="76742">MKKIFYVLLLLIGFQNFQAQEAQLLDRKLFFGNPEITGGQLSPDGKWISFLKEYGGIMNIWVKKFDDPFEKAHPLTDSKRPLNGYFWSEDGRYILYVKDKNGDENINIFAVDPMAKATNGVPESRNLTPLNEVAAQIYMVSRKDPDLIMVGLNNRDKAWHDLYSLKISTGELKKVFENKDRITGYDFDWDEKLRILNKTDDKGTTQFLYKDGDKLTPIYETLVTEEAYIPNWNEDNSKFYLVTNKGDLDQSALFLMDPKTKQITKIENDPKGKVDFGGLSADRNTRKIIFTSYTGDKTEYYWKDKNWEANYKFLQGKFPGKEINFSSSTKDYSKFLISVWSDQYVSESYFFDTKTKELIFQYTPRPELKKVEKYLASMTPIRYKSSDGLEVPAYLTLPAGSSGKNVPVVVLVHGGPKGPRDYWGYNSNVQFLANRGYAVLQPNFRASGGYGKKFQNAGDLQWGKLMQDDITWGVKYLIDKGIADKNKVVIMGGSYGGYATLAGLAFTPDVYAAGVDIVGPSNLFTLLDSVPAYWESARASLYGMVGDPKTEEGKKLMREASPLFSVNKINKPLLIIQGANDPRVKQAEADQIVIALRDKGKKVNYILADDEGHGFRKPVNSMAMYAETEKFLSEVIGGRYQKDMPENVAKRLKEMTVDITKVTYTPAEKAQDAKPKK</sequence>
<evidence type="ECO:0000256" key="1">
    <source>
        <dbReference type="ARBA" id="ARBA00022801"/>
    </source>
</evidence>
<dbReference type="PANTHER" id="PTHR42776:SF27">
    <property type="entry name" value="DIPEPTIDYL PEPTIDASE FAMILY MEMBER 6"/>
    <property type="match status" value="1"/>
</dbReference>
<gene>
    <name evidence="5" type="ORF">NCTC13492_00917</name>
    <name evidence="4" type="ORF">SAMN05421542_2303</name>
</gene>
<dbReference type="GO" id="GO:0004252">
    <property type="term" value="F:serine-type endopeptidase activity"/>
    <property type="evidence" value="ECO:0007669"/>
    <property type="project" value="UniProtKB-EC"/>
</dbReference>
<dbReference type="SUPFAM" id="SSF82171">
    <property type="entry name" value="DPP6 N-terminal domain-like"/>
    <property type="match status" value="1"/>
</dbReference>
<evidence type="ECO:0000313" key="7">
    <source>
        <dbReference type="Proteomes" id="UP000251670"/>
    </source>
</evidence>
<reference evidence="4 6" key="1">
    <citation type="submission" date="2016-10" db="EMBL/GenBank/DDBJ databases">
        <authorList>
            <person name="Varghese N."/>
            <person name="Submissions S."/>
        </authorList>
    </citation>
    <scope>NUCLEOTIDE SEQUENCE [LARGE SCALE GENOMIC DNA]</scope>
    <source>
        <strain evidence="4 6">DSM 19299</strain>
    </source>
</reference>
<dbReference type="EMBL" id="FNEG01000003">
    <property type="protein sequence ID" value="SDI93530.1"/>
    <property type="molecule type" value="Genomic_DNA"/>
</dbReference>
<keyword evidence="6" id="KW-1185">Reference proteome</keyword>
<name>A0A2X2VPZ0_CHRJE</name>
<dbReference type="Gene3D" id="3.40.50.1820">
    <property type="entry name" value="alpha/beta hydrolase"/>
    <property type="match status" value="1"/>
</dbReference>
<dbReference type="GO" id="GO:0006508">
    <property type="term" value="P:proteolysis"/>
    <property type="evidence" value="ECO:0007669"/>
    <property type="project" value="InterPro"/>
</dbReference>
<dbReference type="Proteomes" id="UP000199426">
    <property type="component" value="Unassembled WGS sequence"/>
</dbReference>